<protein>
    <recommendedName>
        <fullName evidence="3">DUF3795 domain-containing protein</fullName>
    </recommendedName>
</protein>
<accession>A0AAE4MFV4</accession>
<keyword evidence="2" id="KW-1185">Reference proteome</keyword>
<dbReference type="Pfam" id="PF12675">
    <property type="entry name" value="DUF3795"/>
    <property type="match status" value="1"/>
</dbReference>
<evidence type="ECO:0000313" key="2">
    <source>
        <dbReference type="Proteomes" id="UP001283212"/>
    </source>
</evidence>
<evidence type="ECO:0008006" key="3">
    <source>
        <dbReference type="Google" id="ProtNLM"/>
    </source>
</evidence>
<comment type="caution">
    <text evidence="1">The sequence shown here is derived from an EMBL/GenBank/DDBJ whole genome shotgun (WGS) entry which is preliminary data.</text>
</comment>
<reference evidence="1 2" key="1">
    <citation type="submission" date="2023-06" db="EMBL/GenBank/DDBJ databases">
        <title>Genome sequence of Methancorpusculaceae sp. Cs1.</title>
        <authorList>
            <person name="Protasov E."/>
            <person name="Platt K."/>
            <person name="Poehlein A."/>
            <person name="Daniel R."/>
            <person name="Brune A."/>
        </authorList>
    </citation>
    <scope>NUCLEOTIDE SEQUENCE [LARGE SCALE GENOMIC DNA]</scope>
    <source>
        <strain evidence="1 2">Cs1</strain>
    </source>
</reference>
<dbReference type="Proteomes" id="UP001283212">
    <property type="component" value="Unassembled WGS sequence"/>
</dbReference>
<sequence>MRLACCGMDCDACPYPGNCPGCREVDGKPFWTAYANIPVCKIFDCCANERARTNCGKCPEVPCHRYFANPDPYMSEEDAKKTLEKKMKNLRSV</sequence>
<dbReference type="AlphaFoldDB" id="A0AAE4MFV4"/>
<gene>
    <name evidence="1" type="ORF">McpCs1_15530</name>
</gene>
<organism evidence="1 2">
    <name type="scientific">Methanorbis rubei</name>
    <dbReference type="NCBI Taxonomy" id="3028300"/>
    <lineage>
        <taxon>Archaea</taxon>
        <taxon>Methanobacteriati</taxon>
        <taxon>Methanobacteriota</taxon>
        <taxon>Stenosarchaea group</taxon>
        <taxon>Methanomicrobia</taxon>
        <taxon>Methanomicrobiales</taxon>
        <taxon>Methanocorpusculaceae</taxon>
        <taxon>Methanorbis</taxon>
    </lineage>
</organism>
<evidence type="ECO:0000313" key="1">
    <source>
        <dbReference type="EMBL" id="MDV0444157.1"/>
    </source>
</evidence>
<name>A0AAE4MFV4_9EURY</name>
<dbReference type="EMBL" id="JAWDKB010000006">
    <property type="protein sequence ID" value="MDV0444157.1"/>
    <property type="molecule type" value="Genomic_DNA"/>
</dbReference>
<dbReference type="InterPro" id="IPR024227">
    <property type="entry name" value="DUF3795"/>
</dbReference>
<proteinExistence type="predicted"/>